<protein>
    <recommendedName>
        <fullName evidence="5">Lysyl-tRNA synthetase</fullName>
    </recommendedName>
</protein>
<dbReference type="InterPro" id="IPR006195">
    <property type="entry name" value="aa-tRNA-synth_II"/>
</dbReference>
<dbReference type="InterPro" id="IPR018149">
    <property type="entry name" value="Lys-tRNA-synth_II_C"/>
</dbReference>
<feature type="domain" description="Aminoacyl-transfer RNA synthetases class-II family profile" evidence="7">
    <location>
        <begin position="241"/>
        <end position="608"/>
    </location>
</feature>
<evidence type="ECO:0000256" key="3">
    <source>
        <dbReference type="ARBA" id="ARBA00022840"/>
    </source>
</evidence>
<dbReference type="PANTHER" id="PTHR42918">
    <property type="entry name" value="LYSYL-TRNA SYNTHETASE"/>
    <property type="match status" value="1"/>
</dbReference>
<evidence type="ECO:0000256" key="1">
    <source>
        <dbReference type="ARBA" id="ARBA00022598"/>
    </source>
</evidence>
<gene>
    <name evidence="8" type="ORF">VTK73DRAFT_7172</name>
</gene>
<evidence type="ECO:0000256" key="4">
    <source>
        <dbReference type="ARBA" id="ARBA00023146"/>
    </source>
</evidence>
<proteinExistence type="predicted"/>
<feature type="region of interest" description="Disordered" evidence="6">
    <location>
        <begin position="532"/>
        <end position="553"/>
    </location>
</feature>
<reference evidence="8 9" key="1">
    <citation type="journal article" date="2024" name="Commun. Biol.">
        <title>Comparative genomic analysis of thermophilic fungi reveals convergent evolutionary adaptations and gene losses.</title>
        <authorList>
            <person name="Steindorff A.S."/>
            <person name="Aguilar-Pontes M.V."/>
            <person name="Robinson A.J."/>
            <person name="Andreopoulos B."/>
            <person name="LaButti K."/>
            <person name="Kuo A."/>
            <person name="Mondo S."/>
            <person name="Riley R."/>
            <person name="Otillar R."/>
            <person name="Haridas S."/>
            <person name="Lipzen A."/>
            <person name="Grimwood J."/>
            <person name="Schmutz J."/>
            <person name="Clum A."/>
            <person name="Reid I.D."/>
            <person name="Moisan M.C."/>
            <person name="Butler G."/>
            <person name="Nguyen T.T.M."/>
            <person name="Dewar K."/>
            <person name="Conant G."/>
            <person name="Drula E."/>
            <person name="Henrissat B."/>
            <person name="Hansel C."/>
            <person name="Singer S."/>
            <person name="Hutchinson M.I."/>
            <person name="de Vries R.P."/>
            <person name="Natvig D.O."/>
            <person name="Powell A.J."/>
            <person name="Tsang A."/>
            <person name="Grigoriev I.V."/>
        </authorList>
    </citation>
    <scope>NUCLEOTIDE SEQUENCE [LARGE SCALE GENOMIC DNA]</scope>
    <source>
        <strain evidence="8 9">ATCC 24622</strain>
    </source>
</reference>
<accession>A0ABR3XUG3</accession>
<comment type="caution">
    <text evidence="8">The sequence shown here is derived from an EMBL/GenBank/DDBJ whole genome shotgun (WGS) entry which is preliminary data.</text>
</comment>
<keyword evidence="3" id="KW-0067">ATP-binding</keyword>
<dbReference type="PRINTS" id="PR00982">
    <property type="entry name" value="TRNASYNTHLYS"/>
</dbReference>
<keyword evidence="1" id="KW-0436">Ligase</keyword>
<dbReference type="Gene3D" id="3.30.930.10">
    <property type="entry name" value="Bira Bifunctional Protein, Domain 2"/>
    <property type="match status" value="1"/>
</dbReference>
<dbReference type="Pfam" id="PF01336">
    <property type="entry name" value="tRNA_anti-codon"/>
    <property type="match status" value="1"/>
</dbReference>
<dbReference type="InterPro" id="IPR045864">
    <property type="entry name" value="aa-tRNA-synth_II/BPL/LPL"/>
</dbReference>
<dbReference type="InterPro" id="IPR004365">
    <property type="entry name" value="NA-bd_OB_tRNA"/>
</dbReference>
<dbReference type="CDD" id="cd04322">
    <property type="entry name" value="LysRS_N"/>
    <property type="match status" value="1"/>
</dbReference>
<dbReference type="PROSITE" id="PS50862">
    <property type="entry name" value="AA_TRNA_LIGASE_II"/>
    <property type="match status" value="1"/>
</dbReference>
<dbReference type="EMBL" id="JAZHXJ010000044">
    <property type="protein sequence ID" value="KAL1879335.1"/>
    <property type="molecule type" value="Genomic_DNA"/>
</dbReference>
<evidence type="ECO:0000313" key="9">
    <source>
        <dbReference type="Proteomes" id="UP001586593"/>
    </source>
</evidence>
<evidence type="ECO:0000259" key="7">
    <source>
        <dbReference type="PROSITE" id="PS50862"/>
    </source>
</evidence>
<keyword evidence="2" id="KW-0547">Nucleotide-binding</keyword>
<keyword evidence="9" id="KW-1185">Reference proteome</keyword>
<evidence type="ECO:0000256" key="2">
    <source>
        <dbReference type="ARBA" id="ARBA00022741"/>
    </source>
</evidence>
<dbReference type="Proteomes" id="UP001586593">
    <property type="component" value="Unassembled WGS sequence"/>
</dbReference>
<dbReference type="Pfam" id="PF00152">
    <property type="entry name" value="tRNA-synt_2"/>
    <property type="match status" value="1"/>
</dbReference>
<dbReference type="InterPro" id="IPR044136">
    <property type="entry name" value="Lys-tRNA-ligase_II_N"/>
</dbReference>
<dbReference type="PANTHER" id="PTHR42918:SF5">
    <property type="entry name" value="LYSINE--TRNA LIGASE, MITOCHONDRIAL"/>
    <property type="match status" value="1"/>
</dbReference>
<sequence length="617" mass="68369">MSSLEPLRFLRPYLSLPLLTGSTAYLRLYRCTRENEAIYPTLRRSVSSLGNNTHKKNGGVPGGEDIPAFSSHAIAARVQELSEANALSYPRIRPRTDVMRIPDFRKKYKNISASSPGQDVVSLCGRLHSVRRSGSKLVFLDLMAEFERVQALCNFRSLESSGITVARFKEITKLLKRGDLVSITGTPTRTPTGELTIQATNLPELLSPSLVPLPEILVDEDTRIRHRHMDFLVNPQSVEVLRLRSHIIKYMRDFFHDREFLEFQTPILANHAGGAAARPFLTTATDISAERPLALRIAPELWLKRLVVGGVDRVFELGPAFRNEGIDPTHNPEFTMCEFYSAYTSLSGLVRLTEELVAGLASHCHDLITSKLGSLPAIEPHIFAAPFPMIEFIPSLEAALGFKLPDLQAVDALETLYDLLDSRGLAPPASEARTLPKLLDRLASSHLEPGPTTADGSHTKPLFITHHPACMSPLAKSFVCPRTGQLVSARAELFAGGRELANMYEEENDPFAQRSKFLDQVRARTRVLRLRHSGQKEDEPQLENNADNEDESVVDESYVQALESGLPPTGGWGCGVERLVMLFSGARRISDCLSFGNLRNVVGLSAVPPSTLRRRPE</sequence>
<evidence type="ECO:0000256" key="5">
    <source>
        <dbReference type="ARBA" id="ARBA00030563"/>
    </source>
</evidence>
<dbReference type="InterPro" id="IPR012340">
    <property type="entry name" value="NA-bd_OB-fold"/>
</dbReference>
<dbReference type="InterPro" id="IPR004364">
    <property type="entry name" value="Aa-tRNA-synt_II"/>
</dbReference>
<name>A0ABR3XUG3_9PEZI</name>
<dbReference type="SUPFAM" id="SSF50249">
    <property type="entry name" value="Nucleic acid-binding proteins"/>
    <property type="match status" value="1"/>
</dbReference>
<evidence type="ECO:0000256" key="6">
    <source>
        <dbReference type="SAM" id="MobiDB-lite"/>
    </source>
</evidence>
<organism evidence="8 9">
    <name type="scientific">Phialemonium thermophilum</name>
    <dbReference type="NCBI Taxonomy" id="223376"/>
    <lineage>
        <taxon>Eukaryota</taxon>
        <taxon>Fungi</taxon>
        <taxon>Dikarya</taxon>
        <taxon>Ascomycota</taxon>
        <taxon>Pezizomycotina</taxon>
        <taxon>Sordariomycetes</taxon>
        <taxon>Sordariomycetidae</taxon>
        <taxon>Cephalothecales</taxon>
        <taxon>Cephalothecaceae</taxon>
        <taxon>Phialemonium</taxon>
    </lineage>
</organism>
<dbReference type="SUPFAM" id="SSF55681">
    <property type="entry name" value="Class II aaRS and biotin synthetases"/>
    <property type="match status" value="1"/>
</dbReference>
<evidence type="ECO:0000313" key="8">
    <source>
        <dbReference type="EMBL" id="KAL1879335.1"/>
    </source>
</evidence>
<dbReference type="Gene3D" id="2.40.50.140">
    <property type="entry name" value="Nucleic acid-binding proteins"/>
    <property type="match status" value="1"/>
</dbReference>
<keyword evidence="4" id="KW-0030">Aminoacyl-tRNA synthetase</keyword>